<dbReference type="RefSeq" id="WP_345243714.1">
    <property type="nucleotide sequence ID" value="NZ_BAABHD010000027.1"/>
</dbReference>
<keyword evidence="1" id="KW-0732">Signal</keyword>
<dbReference type="Pfam" id="PF00497">
    <property type="entry name" value="SBP_bac_3"/>
    <property type="match status" value="1"/>
</dbReference>
<evidence type="ECO:0000259" key="2">
    <source>
        <dbReference type="Pfam" id="PF00497"/>
    </source>
</evidence>
<comment type="caution">
    <text evidence="3">The sequence shown here is derived from an EMBL/GenBank/DDBJ whole genome shotgun (WGS) entry which is preliminary data.</text>
</comment>
<evidence type="ECO:0000256" key="1">
    <source>
        <dbReference type="ARBA" id="ARBA00022729"/>
    </source>
</evidence>
<keyword evidence="4" id="KW-1185">Reference proteome</keyword>
<organism evidence="3 4">
    <name type="scientific">Nibrella saemangeumensis</name>
    <dbReference type="NCBI Taxonomy" id="1084526"/>
    <lineage>
        <taxon>Bacteria</taxon>
        <taxon>Pseudomonadati</taxon>
        <taxon>Bacteroidota</taxon>
        <taxon>Cytophagia</taxon>
        <taxon>Cytophagales</taxon>
        <taxon>Spirosomataceae</taxon>
        <taxon>Nibrella</taxon>
    </lineage>
</organism>
<dbReference type="SUPFAM" id="SSF53850">
    <property type="entry name" value="Periplasmic binding protein-like II"/>
    <property type="match status" value="1"/>
</dbReference>
<protein>
    <submittedName>
        <fullName evidence="3">Transporter substrate-binding domain-containing protein</fullName>
    </submittedName>
</protein>
<dbReference type="PROSITE" id="PS51257">
    <property type="entry name" value="PROKAR_LIPOPROTEIN"/>
    <property type="match status" value="1"/>
</dbReference>
<accession>A0ABP8MWF8</accession>
<dbReference type="Proteomes" id="UP001501175">
    <property type="component" value="Unassembled WGS sequence"/>
</dbReference>
<dbReference type="InterPro" id="IPR001638">
    <property type="entry name" value="Solute-binding_3/MltF_N"/>
</dbReference>
<feature type="domain" description="Solute-binding protein family 3/N-terminal" evidence="2">
    <location>
        <begin position="36"/>
        <end position="121"/>
    </location>
</feature>
<evidence type="ECO:0000313" key="4">
    <source>
        <dbReference type="Proteomes" id="UP001501175"/>
    </source>
</evidence>
<proteinExistence type="predicted"/>
<gene>
    <name evidence="3" type="ORF">GCM10023189_23630</name>
</gene>
<sequence>MKNVVRLIILTLLSGGCDRFPKDPNDTLNTVKGGTLVVGYSENPPWVQKTDSLPTGLEPDLVKAFAESLGARITWKNDTEQNLFEALEHREVHLVIAGITDDTPWKDKVTLTRPYLKAGKRKHVMAAIRGENAFIVHLETFLHKRESVLATRVQP</sequence>
<evidence type="ECO:0000313" key="3">
    <source>
        <dbReference type="EMBL" id="GAA4455619.1"/>
    </source>
</evidence>
<dbReference type="PANTHER" id="PTHR35936">
    <property type="entry name" value="MEMBRANE-BOUND LYTIC MUREIN TRANSGLYCOSYLASE F"/>
    <property type="match status" value="1"/>
</dbReference>
<name>A0ABP8MWF8_9BACT</name>
<dbReference type="EMBL" id="BAABHD010000027">
    <property type="protein sequence ID" value="GAA4455619.1"/>
    <property type="molecule type" value="Genomic_DNA"/>
</dbReference>
<dbReference type="Gene3D" id="3.40.190.10">
    <property type="entry name" value="Periplasmic binding protein-like II"/>
    <property type="match status" value="1"/>
</dbReference>
<reference evidence="4" key="1">
    <citation type="journal article" date="2019" name="Int. J. Syst. Evol. Microbiol.">
        <title>The Global Catalogue of Microorganisms (GCM) 10K type strain sequencing project: providing services to taxonomists for standard genome sequencing and annotation.</title>
        <authorList>
            <consortium name="The Broad Institute Genomics Platform"/>
            <consortium name="The Broad Institute Genome Sequencing Center for Infectious Disease"/>
            <person name="Wu L."/>
            <person name="Ma J."/>
        </authorList>
    </citation>
    <scope>NUCLEOTIDE SEQUENCE [LARGE SCALE GENOMIC DNA]</scope>
    <source>
        <strain evidence="4">JCM 17927</strain>
    </source>
</reference>